<accession>A0ABU1AEE8</accession>
<proteinExistence type="predicted"/>
<dbReference type="RefSeq" id="WP_308983659.1">
    <property type="nucleotide sequence ID" value="NZ_JARXIC010000002.1"/>
</dbReference>
<feature type="domain" description="SET" evidence="3">
    <location>
        <begin position="10"/>
        <end position="122"/>
    </location>
</feature>
<keyword evidence="1" id="KW-0805">Transcription regulation</keyword>
<dbReference type="Proteomes" id="UP001243717">
    <property type="component" value="Unassembled WGS sequence"/>
</dbReference>
<dbReference type="PROSITE" id="PS50280">
    <property type="entry name" value="SET"/>
    <property type="match status" value="1"/>
</dbReference>
<dbReference type="InterPro" id="IPR001214">
    <property type="entry name" value="SET_dom"/>
</dbReference>
<dbReference type="PANTHER" id="PTHR45747:SF4">
    <property type="entry name" value="HISTONE-LYSINE N-METHYLTRANSFERASE E(Z)"/>
    <property type="match status" value="1"/>
</dbReference>
<sequence>MPKPQKWTADDFEIRTSTIEGAGMGLFAKHAIAAEDTIGYYTGEIITEKEFHDPERPFSAYILWVCRTHIIVGEGPKSNYTRYINHSDTPNAFLIVSSRWKTARFEALREIQAGEEIFFNYGEDYWETETAE</sequence>
<evidence type="ECO:0000256" key="2">
    <source>
        <dbReference type="ARBA" id="ARBA00023163"/>
    </source>
</evidence>
<protein>
    <submittedName>
        <fullName evidence="4">SET domain-containing protein-lysine N-methyltransferase</fullName>
    </submittedName>
</protein>
<reference evidence="4 5" key="1">
    <citation type="submission" date="2023-04" db="EMBL/GenBank/DDBJ databases">
        <title>A novel bacteria isolated from coastal sediment.</title>
        <authorList>
            <person name="Liu X.-J."/>
            <person name="Du Z.-J."/>
        </authorList>
    </citation>
    <scope>NUCLEOTIDE SEQUENCE [LARGE SCALE GENOMIC DNA]</scope>
    <source>
        <strain evidence="4 5">SDUM461004</strain>
    </source>
</reference>
<name>A0ABU1AEE8_9BACT</name>
<evidence type="ECO:0000256" key="1">
    <source>
        <dbReference type="ARBA" id="ARBA00023015"/>
    </source>
</evidence>
<dbReference type="InterPro" id="IPR045318">
    <property type="entry name" value="EZH1/2-like"/>
</dbReference>
<keyword evidence="5" id="KW-1185">Reference proteome</keyword>
<dbReference type="SUPFAM" id="SSF82199">
    <property type="entry name" value="SET domain"/>
    <property type="match status" value="1"/>
</dbReference>
<evidence type="ECO:0000313" key="4">
    <source>
        <dbReference type="EMBL" id="MDQ8193151.1"/>
    </source>
</evidence>
<dbReference type="SMART" id="SM00317">
    <property type="entry name" value="SET"/>
    <property type="match status" value="1"/>
</dbReference>
<comment type="caution">
    <text evidence="4">The sequence shown here is derived from an EMBL/GenBank/DDBJ whole genome shotgun (WGS) entry which is preliminary data.</text>
</comment>
<dbReference type="EMBL" id="JARXIC010000002">
    <property type="protein sequence ID" value="MDQ8193151.1"/>
    <property type="molecule type" value="Genomic_DNA"/>
</dbReference>
<gene>
    <name evidence="4" type="ORF">QEH59_01850</name>
</gene>
<keyword evidence="2" id="KW-0804">Transcription</keyword>
<dbReference type="Gene3D" id="2.170.270.10">
    <property type="entry name" value="SET domain"/>
    <property type="match status" value="1"/>
</dbReference>
<dbReference type="PANTHER" id="PTHR45747">
    <property type="entry name" value="HISTONE-LYSINE N-METHYLTRANSFERASE E(Z)"/>
    <property type="match status" value="1"/>
</dbReference>
<dbReference type="Pfam" id="PF00856">
    <property type="entry name" value="SET"/>
    <property type="match status" value="1"/>
</dbReference>
<organism evidence="4 5">
    <name type="scientific">Thalassobacterium sedimentorum</name>
    <dbReference type="NCBI Taxonomy" id="3041258"/>
    <lineage>
        <taxon>Bacteria</taxon>
        <taxon>Pseudomonadati</taxon>
        <taxon>Verrucomicrobiota</taxon>
        <taxon>Opitutia</taxon>
        <taxon>Puniceicoccales</taxon>
        <taxon>Coraliomargaritaceae</taxon>
        <taxon>Thalassobacterium</taxon>
    </lineage>
</organism>
<evidence type="ECO:0000259" key="3">
    <source>
        <dbReference type="PROSITE" id="PS50280"/>
    </source>
</evidence>
<evidence type="ECO:0000313" key="5">
    <source>
        <dbReference type="Proteomes" id="UP001243717"/>
    </source>
</evidence>
<dbReference type="InterPro" id="IPR046341">
    <property type="entry name" value="SET_dom_sf"/>
</dbReference>